<dbReference type="PANTHER" id="PTHR31179">
    <property type="entry name" value="RAB GTPASE-BINDING EFFECTOR PROTEIN"/>
    <property type="match status" value="1"/>
</dbReference>
<evidence type="ECO:0000256" key="10">
    <source>
        <dbReference type="ARBA" id="ARBA00022753"/>
    </source>
</evidence>
<organism evidence="21 22">
    <name type="scientific">Cottoperca gobio</name>
    <name type="common">Frogmouth</name>
    <name type="synonym">Aphritis gobio</name>
    <dbReference type="NCBI Taxonomy" id="56716"/>
    <lineage>
        <taxon>Eukaryota</taxon>
        <taxon>Metazoa</taxon>
        <taxon>Chordata</taxon>
        <taxon>Craniata</taxon>
        <taxon>Vertebrata</taxon>
        <taxon>Euteleostomi</taxon>
        <taxon>Actinopterygii</taxon>
        <taxon>Neopterygii</taxon>
        <taxon>Teleostei</taxon>
        <taxon>Neoteleostei</taxon>
        <taxon>Acanthomorphata</taxon>
        <taxon>Eupercaria</taxon>
        <taxon>Perciformes</taxon>
        <taxon>Notothenioidei</taxon>
        <taxon>Bovichtidae</taxon>
        <taxon>Cottoperca</taxon>
    </lineage>
</organism>
<evidence type="ECO:0000256" key="11">
    <source>
        <dbReference type="ARBA" id="ARBA00022794"/>
    </source>
</evidence>
<dbReference type="Gene3D" id="1.20.5.340">
    <property type="match status" value="1"/>
</dbReference>
<dbReference type="GO" id="GO:0006897">
    <property type="term" value="P:endocytosis"/>
    <property type="evidence" value="ECO:0007669"/>
    <property type="project" value="UniProtKB-KW"/>
</dbReference>
<evidence type="ECO:0000256" key="6">
    <source>
        <dbReference type="ARBA" id="ARBA00022448"/>
    </source>
</evidence>
<feature type="domain" description="Rabaptin GTPase-Rab5 binding" evidence="20">
    <location>
        <begin position="210"/>
        <end position="287"/>
    </location>
</feature>
<evidence type="ECO:0000259" key="20">
    <source>
        <dbReference type="Pfam" id="PF09311"/>
    </source>
</evidence>
<proteinExistence type="inferred from homology"/>
<dbReference type="GO" id="GO:0008083">
    <property type="term" value="F:growth factor activity"/>
    <property type="evidence" value="ECO:0007669"/>
    <property type="project" value="InterPro"/>
</dbReference>
<dbReference type="KEGG" id="cgob:115011809"/>
<evidence type="ECO:0000256" key="15">
    <source>
        <dbReference type="ARBA" id="ARBA00023273"/>
    </source>
</evidence>
<evidence type="ECO:0000259" key="19">
    <source>
        <dbReference type="Pfam" id="PF03528"/>
    </source>
</evidence>
<keyword evidence="21" id="KW-1185">Reference proteome</keyword>
<evidence type="ECO:0000256" key="5">
    <source>
        <dbReference type="ARBA" id="ARBA00019765"/>
    </source>
</evidence>
<evidence type="ECO:0000256" key="3">
    <source>
        <dbReference type="ARBA" id="ARBA00004412"/>
    </source>
</evidence>
<evidence type="ECO:0000256" key="12">
    <source>
        <dbReference type="ARBA" id="ARBA00022927"/>
    </source>
</evidence>
<evidence type="ECO:0000256" key="16">
    <source>
        <dbReference type="ARBA" id="ARBA00045310"/>
    </source>
</evidence>
<evidence type="ECO:0000256" key="4">
    <source>
        <dbReference type="ARBA" id="ARBA00006603"/>
    </source>
</evidence>
<protein>
    <recommendedName>
        <fullName evidence="5">Rab GTPase-binding effector protein 2</fullName>
    </recommendedName>
</protein>
<dbReference type="InParanoid" id="A0A6J2Q5A9"/>
<evidence type="ECO:0000256" key="18">
    <source>
        <dbReference type="SAM" id="MobiDB-lite"/>
    </source>
</evidence>
<sequence>MLSGRRLSLQAQLAECRAQVEHWQGVATICELSKQEELAELQKQCDQEIQSLQEALRETAEQYEARISVLQSQPVEWRRASGQNMISGRKGYNESPTSITNSLAEAEATASTDRRHNQPAELEAAAEGEGTPPTTEAYFSLRHCDSASLSSFSLDTPSLPRKLHAQEDTDSLVSTGTLVPEAIYLPPAGHRLVTHGDWDALSAQVSELRGEVSRLQAEKEELEKELDTQTNHTHKQVSLLQCQVHTSEALLQDLQKSFSQSQNAVQSRLAELSFSQRKVCSELSRLKGEEVEDEPDSSFPATLQGAHCEERLRIEIVNLREQLDTRTEENEVLEVQLSSLKTETERIQARKEQLQAELQVCRTELEALRVALSHVQSTNKALGNDKAALHQQCLELRSQVISMRSQVDTSQTVQRDFVQLSQSLQMKLEVIRQAESIEQVKEILEEGVSEAGSSPADAS</sequence>
<dbReference type="FunCoup" id="A0A6J2Q5A9">
    <property type="interactions" value="465"/>
</dbReference>
<comment type="subcellular location">
    <subcellularLocation>
        <location evidence="1">Cytoplasm</location>
        <location evidence="1">Cytoskeleton</location>
        <location evidence="1">Cilium basal body</location>
    </subcellularLocation>
    <subcellularLocation>
        <location evidence="2">Cytoplasm</location>
        <location evidence="2">Cytoskeleton</location>
        <location evidence="2">Microtubule organizing center</location>
        <location evidence="2">Centrosome</location>
    </subcellularLocation>
    <subcellularLocation>
        <location evidence="3">Early endosome</location>
    </subcellularLocation>
</comment>
<keyword evidence="8" id="KW-0597">Phosphoprotein</keyword>
<comment type="similarity">
    <text evidence="4">Belongs to the rabaptin family.</text>
</comment>
<dbReference type="Pfam" id="PF09311">
    <property type="entry name" value="Rab5-bind"/>
    <property type="match status" value="2"/>
</dbReference>
<keyword evidence="11" id="KW-0970">Cilium biogenesis/degradation</keyword>
<accession>A0A6J2Q5A9</accession>
<evidence type="ECO:0000256" key="17">
    <source>
        <dbReference type="SAM" id="Coils"/>
    </source>
</evidence>
<dbReference type="GO" id="GO:0005096">
    <property type="term" value="F:GTPase activator activity"/>
    <property type="evidence" value="ECO:0007669"/>
    <property type="project" value="InterPro"/>
</dbReference>
<dbReference type="Proteomes" id="UP000504630">
    <property type="component" value="Chromosome 8"/>
</dbReference>
<gene>
    <name evidence="22" type="primary">rabep2</name>
</gene>
<dbReference type="Pfam" id="PF03528">
    <property type="entry name" value="Rabaptin"/>
    <property type="match status" value="1"/>
</dbReference>
<evidence type="ECO:0000313" key="22">
    <source>
        <dbReference type="RefSeq" id="XP_029292901.1"/>
    </source>
</evidence>
<dbReference type="InterPro" id="IPR015390">
    <property type="entry name" value="Rabaptin_Rab5-bd_dom"/>
</dbReference>
<dbReference type="GO" id="GO:0030030">
    <property type="term" value="P:cell projection organization"/>
    <property type="evidence" value="ECO:0007669"/>
    <property type="project" value="UniProtKB-KW"/>
</dbReference>
<keyword evidence="6" id="KW-0813">Transport</keyword>
<keyword evidence="15" id="KW-0966">Cell projection</keyword>
<feature type="region of interest" description="Disordered" evidence="18">
    <location>
        <begin position="103"/>
        <end position="136"/>
    </location>
</feature>
<feature type="coiled-coil region" evidence="17">
    <location>
        <begin position="309"/>
        <end position="371"/>
    </location>
</feature>
<dbReference type="AlphaFoldDB" id="A0A6J2Q5A9"/>
<dbReference type="GeneID" id="115011809"/>
<keyword evidence="9" id="KW-0254">Endocytosis</keyword>
<feature type="domain" description="Rabaptin coiled-coil" evidence="19">
    <location>
        <begin position="8"/>
        <end position="68"/>
    </location>
</feature>
<dbReference type="GO" id="GO:0005813">
    <property type="term" value="C:centrosome"/>
    <property type="evidence" value="ECO:0007669"/>
    <property type="project" value="UniProtKB-SubCell"/>
</dbReference>
<feature type="coiled-coil region" evidence="17">
    <location>
        <begin position="35"/>
        <end position="73"/>
    </location>
</feature>
<keyword evidence="12" id="KW-0653">Protein transport</keyword>
<dbReference type="GO" id="GO:0015031">
    <property type="term" value="P:protein transport"/>
    <property type="evidence" value="ECO:0007669"/>
    <property type="project" value="UniProtKB-KW"/>
</dbReference>
<evidence type="ECO:0000256" key="7">
    <source>
        <dbReference type="ARBA" id="ARBA00022490"/>
    </source>
</evidence>
<dbReference type="PANTHER" id="PTHR31179:SF6">
    <property type="entry name" value="RAB GTPASE-BINDING EFFECTOR PROTEIN 2"/>
    <property type="match status" value="1"/>
</dbReference>
<feature type="compositionally biased region" description="Low complexity" evidence="18">
    <location>
        <begin position="119"/>
        <end position="136"/>
    </location>
</feature>
<evidence type="ECO:0000256" key="13">
    <source>
        <dbReference type="ARBA" id="ARBA00023054"/>
    </source>
</evidence>
<reference evidence="22" key="1">
    <citation type="submission" date="2025-08" db="UniProtKB">
        <authorList>
            <consortium name="RefSeq"/>
        </authorList>
    </citation>
    <scope>IDENTIFICATION</scope>
</reference>
<dbReference type="OrthoDB" id="79940at2759"/>
<keyword evidence="13 17" id="KW-0175">Coiled coil</keyword>
<dbReference type="CTD" id="79874"/>
<keyword evidence="14" id="KW-0206">Cytoskeleton</keyword>
<dbReference type="GO" id="GO:0005769">
    <property type="term" value="C:early endosome"/>
    <property type="evidence" value="ECO:0007669"/>
    <property type="project" value="UniProtKB-SubCell"/>
</dbReference>
<keyword evidence="7" id="KW-0963">Cytoplasm</keyword>
<dbReference type="RefSeq" id="XP_029292901.1">
    <property type="nucleotide sequence ID" value="XM_029437041.1"/>
</dbReference>
<evidence type="ECO:0000256" key="1">
    <source>
        <dbReference type="ARBA" id="ARBA00004120"/>
    </source>
</evidence>
<dbReference type="Gene3D" id="1.20.5.730">
    <property type="entry name" value="Single helix bin"/>
    <property type="match status" value="1"/>
</dbReference>
<evidence type="ECO:0000256" key="2">
    <source>
        <dbReference type="ARBA" id="ARBA00004300"/>
    </source>
</evidence>
<evidence type="ECO:0000256" key="9">
    <source>
        <dbReference type="ARBA" id="ARBA00022583"/>
    </source>
</evidence>
<dbReference type="SUPFAM" id="SSF103652">
    <property type="entry name" value="G protein-binding domain"/>
    <property type="match status" value="2"/>
</dbReference>
<evidence type="ECO:0000256" key="14">
    <source>
        <dbReference type="ARBA" id="ARBA00023212"/>
    </source>
</evidence>
<feature type="domain" description="Rabaptin GTPase-Rab5 binding" evidence="20">
    <location>
        <begin position="308"/>
        <end position="435"/>
    </location>
</feature>
<name>A0A6J2Q5A9_COTGO</name>
<keyword evidence="10" id="KW-0967">Endosome</keyword>
<evidence type="ECO:0000256" key="8">
    <source>
        <dbReference type="ARBA" id="ARBA00022553"/>
    </source>
</evidence>
<dbReference type="InterPro" id="IPR003914">
    <property type="entry name" value="Rabaptin"/>
</dbReference>
<dbReference type="InterPro" id="IPR018514">
    <property type="entry name" value="Rabaptin_CC"/>
</dbReference>
<comment type="function">
    <text evidence="16">Plays a role in membrane trafficking and in homotypic early endosome fusion. Participates in arteriogenesis by regulating vascular endothelial growth factor receptor 2/VEGFR2 cell surface expression and endosomal trafficking. By interacting with SDCCAG8, localizes to centrosomes and plays a critical role in ciliogenesis.</text>
</comment>
<evidence type="ECO:0000313" key="21">
    <source>
        <dbReference type="Proteomes" id="UP000504630"/>
    </source>
</evidence>
<feature type="coiled-coil region" evidence="17">
    <location>
        <begin position="198"/>
        <end position="232"/>
    </location>
</feature>